<evidence type="ECO:0000256" key="9">
    <source>
        <dbReference type="ARBA" id="ARBA00023242"/>
    </source>
</evidence>
<dbReference type="CDD" id="cd02643">
    <property type="entry name" value="R3H_NF-X1"/>
    <property type="match status" value="1"/>
</dbReference>
<dbReference type="InterPro" id="IPR001374">
    <property type="entry name" value="R3H_dom"/>
</dbReference>
<dbReference type="GO" id="GO:0000981">
    <property type="term" value="F:DNA-binding transcription factor activity, RNA polymerase II-specific"/>
    <property type="evidence" value="ECO:0007669"/>
    <property type="project" value="TreeGrafter"/>
</dbReference>
<organism evidence="12 13">
    <name type="scientific">Armadillidium nasatum</name>
    <dbReference type="NCBI Taxonomy" id="96803"/>
    <lineage>
        <taxon>Eukaryota</taxon>
        <taxon>Metazoa</taxon>
        <taxon>Ecdysozoa</taxon>
        <taxon>Arthropoda</taxon>
        <taxon>Crustacea</taxon>
        <taxon>Multicrustacea</taxon>
        <taxon>Malacostraca</taxon>
        <taxon>Eumalacostraca</taxon>
        <taxon>Peracarida</taxon>
        <taxon>Isopoda</taxon>
        <taxon>Oniscidea</taxon>
        <taxon>Crinocheta</taxon>
        <taxon>Armadillidiidae</taxon>
        <taxon>Armadillidium</taxon>
    </lineage>
</organism>
<gene>
    <name evidence="12" type="primary">stc</name>
    <name evidence="12" type="ORF">Anas_06845</name>
</gene>
<keyword evidence="8" id="KW-0804">Transcription</keyword>
<evidence type="ECO:0000259" key="11">
    <source>
        <dbReference type="PROSITE" id="PS51061"/>
    </source>
</evidence>
<keyword evidence="4" id="KW-0677">Repeat</keyword>
<dbReference type="InterPro" id="IPR034078">
    <property type="entry name" value="NFX1_fam"/>
</dbReference>
<feature type="transmembrane region" description="Helical" evidence="10">
    <location>
        <begin position="21"/>
        <end position="38"/>
    </location>
</feature>
<dbReference type="GO" id="GO:0000122">
    <property type="term" value="P:negative regulation of transcription by RNA polymerase II"/>
    <property type="evidence" value="ECO:0007669"/>
    <property type="project" value="TreeGrafter"/>
</dbReference>
<dbReference type="SMART" id="SM00393">
    <property type="entry name" value="R3H"/>
    <property type="match status" value="1"/>
</dbReference>
<keyword evidence="5" id="KW-0863">Zinc-finger</keyword>
<evidence type="ECO:0000256" key="5">
    <source>
        <dbReference type="ARBA" id="ARBA00022771"/>
    </source>
</evidence>
<evidence type="ECO:0000256" key="3">
    <source>
        <dbReference type="ARBA" id="ARBA00022723"/>
    </source>
</evidence>
<keyword evidence="10" id="KW-0472">Membrane</keyword>
<comment type="subcellular location">
    <subcellularLocation>
        <location evidence="1">Nucleus</location>
    </subcellularLocation>
</comment>
<evidence type="ECO:0000313" key="12">
    <source>
        <dbReference type="EMBL" id="KAB7503183.1"/>
    </source>
</evidence>
<evidence type="ECO:0000256" key="8">
    <source>
        <dbReference type="ARBA" id="ARBA00023163"/>
    </source>
</evidence>
<keyword evidence="10" id="KW-0812">Transmembrane</keyword>
<dbReference type="GO" id="GO:0008270">
    <property type="term" value="F:zinc ion binding"/>
    <property type="evidence" value="ECO:0007669"/>
    <property type="project" value="UniProtKB-KW"/>
</dbReference>
<evidence type="ECO:0000256" key="4">
    <source>
        <dbReference type="ARBA" id="ARBA00022737"/>
    </source>
</evidence>
<dbReference type="Gene3D" id="3.30.1370.50">
    <property type="entry name" value="R3H-like domain"/>
    <property type="match status" value="1"/>
</dbReference>
<sequence>MFYIKENDNCPITNIFTRSSVLFYIINNIFYWICYTVVQHCQCGKESREIRCSQTESYLCGNVCGKLLNCGVHTCEKLCHVDSCEDCSIVLEKECFCGKETRKETCSKENASSAGFSCEATCSKTLSCGHHNCNDVCHEGKCKACERAVESVTTCPCGKKSLEQLIANNRIVKRTTCLDPIPTCGNVCGKVLKCGTPGNYHTCKAKCHEGQCPQCSGKTAVKCRCGFMNKNIPCSELLTKADEVTCEKQCKKLRQCGRHKCGVKCCIDIDHICSRVCGKTLKCRQHKCQEPCHRGNCPRCWETSFEELSCHCGGSVLYPPIPCGTEPPSCELPCQREQACSHSVSHNCHSEPKCPPCTTLVGKPCFGNHTIMKSTPCYVAAMSCGEQCAKKLPCGVHLCQKVCHDGPCIKGPCKQKCTEPRPTCDHSCGNPCHSGACPNTPCKEMVTVTCLCGNRKTEMVCSENEKEYKSMATSKIASELHCLNSGGSVNISQIFSKSNKAEKFKRLECNDECGLIARNRQLALALQITNPDAREFIKDGGTNLYTDSVKDEARKDIQFTQTVHSALNDLVLKAKESKQKSRSHSFAPMNRDKRRFIHEYSKYFGCQSQSYDEEPKKNVVVTAFKNMCRLPPISIISVIQKEQGQRKGPGPVLNRKTVPGWLFYFHNYFDTSIEILGVYFGTLFAVQLNGKL</sequence>
<dbReference type="InterPro" id="IPR000967">
    <property type="entry name" value="Znf_NFX1"/>
</dbReference>
<evidence type="ECO:0000256" key="7">
    <source>
        <dbReference type="ARBA" id="ARBA00023015"/>
    </source>
</evidence>
<keyword evidence="3" id="KW-0479">Metal-binding</keyword>
<keyword evidence="6" id="KW-0862">Zinc</keyword>
<dbReference type="InterPro" id="IPR036867">
    <property type="entry name" value="R3H_dom_sf"/>
</dbReference>
<dbReference type="AlphaFoldDB" id="A0A5N5T966"/>
<dbReference type="GO" id="GO:0005634">
    <property type="term" value="C:nucleus"/>
    <property type="evidence" value="ECO:0007669"/>
    <property type="project" value="UniProtKB-SubCell"/>
</dbReference>
<dbReference type="GO" id="GO:0000977">
    <property type="term" value="F:RNA polymerase II transcription regulatory region sequence-specific DNA binding"/>
    <property type="evidence" value="ECO:0007669"/>
    <property type="project" value="TreeGrafter"/>
</dbReference>
<evidence type="ECO:0000313" key="13">
    <source>
        <dbReference type="Proteomes" id="UP000326759"/>
    </source>
</evidence>
<keyword evidence="13" id="KW-1185">Reference proteome</keyword>
<evidence type="ECO:0000256" key="6">
    <source>
        <dbReference type="ARBA" id="ARBA00022833"/>
    </source>
</evidence>
<keyword evidence="7" id="KW-0805">Transcription regulation</keyword>
<dbReference type="SMART" id="SM00438">
    <property type="entry name" value="ZnF_NFX"/>
    <property type="match status" value="8"/>
</dbReference>
<dbReference type="EMBL" id="SEYY01005690">
    <property type="protein sequence ID" value="KAB7503183.1"/>
    <property type="molecule type" value="Genomic_DNA"/>
</dbReference>
<dbReference type="Pfam" id="PF01422">
    <property type="entry name" value="zf-NF-X1"/>
    <property type="match status" value="7"/>
</dbReference>
<dbReference type="PANTHER" id="PTHR12360:SF12">
    <property type="entry name" value="TRANSCRIPTIONAL REPRESSOR NF-X1"/>
    <property type="match status" value="1"/>
</dbReference>
<dbReference type="PROSITE" id="PS51061">
    <property type="entry name" value="R3H"/>
    <property type="match status" value="1"/>
</dbReference>
<dbReference type="OrthoDB" id="6512771at2759"/>
<keyword evidence="9" id="KW-0539">Nucleus</keyword>
<dbReference type="CDD" id="cd06008">
    <property type="entry name" value="NF-X1-zinc-finger"/>
    <property type="match status" value="5"/>
</dbReference>
<reference evidence="12 13" key="1">
    <citation type="journal article" date="2019" name="PLoS Biol.">
        <title>Sex chromosomes control vertical transmission of feminizing Wolbachia symbionts in an isopod.</title>
        <authorList>
            <person name="Becking T."/>
            <person name="Chebbi M.A."/>
            <person name="Giraud I."/>
            <person name="Moumen B."/>
            <person name="Laverre T."/>
            <person name="Caubet Y."/>
            <person name="Peccoud J."/>
            <person name="Gilbert C."/>
            <person name="Cordaux R."/>
        </authorList>
    </citation>
    <scope>NUCLEOTIDE SEQUENCE [LARGE SCALE GENOMIC DNA]</scope>
    <source>
        <strain evidence="12">ANa2</strain>
        <tissue evidence="12">Whole body excluding digestive tract and cuticle</tissue>
    </source>
</reference>
<dbReference type="Proteomes" id="UP000326759">
    <property type="component" value="Unassembled WGS sequence"/>
</dbReference>
<keyword evidence="10" id="KW-1133">Transmembrane helix</keyword>
<dbReference type="Pfam" id="PF01424">
    <property type="entry name" value="R3H"/>
    <property type="match status" value="1"/>
</dbReference>
<proteinExistence type="inferred from homology"/>
<evidence type="ECO:0000256" key="10">
    <source>
        <dbReference type="SAM" id="Phobius"/>
    </source>
</evidence>
<dbReference type="InterPro" id="IPR034076">
    <property type="entry name" value="R3H_NF-X1"/>
</dbReference>
<evidence type="ECO:0000256" key="1">
    <source>
        <dbReference type="ARBA" id="ARBA00004123"/>
    </source>
</evidence>
<comment type="similarity">
    <text evidence="2">Belongs to the NFX1 family.</text>
</comment>
<protein>
    <submittedName>
        <fullName evidence="12">Protein shuttle craft</fullName>
    </submittedName>
</protein>
<feature type="domain" description="R3H" evidence="11">
    <location>
        <begin position="557"/>
        <end position="625"/>
    </location>
</feature>
<dbReference type="SUPFAM" id="SSF82708">
    <property type="entry name" value="R3H domain"/>
    <property type="match status" value="1"/>
</dbReference>
<comment type="caution">
    <text evidence="12">The sequence shown here is derived from an EMBL/GenBank/DDBJ whole genome shotgun (WGS) entry which is preliminary data.</text>
</comment>
<name>A0A5N5T966_9CRUS</name>
<accession>A0A5N5T966</accession>
<evidence type="ECO:0000256" key="2">
    <source>
        <dbReference type="ARBA" id="ARBA00007269"/>
    </source>
</evidence>
<dbReference type="PANTHER" id="PTHR12360">
    <property type="entry name" value="NUCLEAR TRANSCRIPTION FACTOR, X-BOX BINDING 1 NFX1"/>
    <property type="match status" value="1"/>
</dbReference>